<reference evidence="3 4" key="1">
    <citation type="submission" date="2016-10" db="EMBL/GenBank/DDBJ databases">
        <authorList>
            <person name="Varghese N."/>
            <person name="Submissions S."/>
        </authorList>
    </citation>
    <scope>NUCLEOTIDE SEQUENCE [LARGE SCALE GENOMIC DNA]</scope>
    <source>
        <strain evidence="3 4">LMG 22274</strain>
    </source>
</reference>
<dbReference type="EMBL" id="FNZM01000019">
    <property type="protein sequence ID" value="SEK10872.1"/>
    <property type="molecule type" value="Genomic_DNA"/>
</dbReference>
<keyword evidence="1" id="KW-1133">Transmembrane helix</keyword>
<dbReference type="AlphaFoldDB" id="A0AAQ1GLY9"/>
<organism evidence="3 4">
    <name type="scientific">Paraburkholderia tropica</name>
    <dbReference type="NCBI Taxonomy" id="92647"/>
    <lineage>
        <taxon>Bacteria</taxon>
        <taxon>Pseudomonadati</taxon>
        <taxon>Pseudomonadota</taxon>
        <taxon>Betaproteobacteria</taxon>
        <taxon>Burkholderiales</taxon>
        <taxon>Burkholderiaceae</taxon>
        <taxon>Paraburkholderia</taxon>
    </lineage>
</organism>
<protein>
    <submittedName>
        <fullName evidence="3">Uncharacterized protein</fullName>
    </submittedName>
</protein>
<dbReference type="GeneID" id="61304605"/>
<keyword evidence="5" id="KW-1185">Reference proteome</keyword>
<accession>A0AAQ1GLY9</accession>
<dbReference type="Proteomes" id="UP000247515">
    <property type="component" value="Unassembled WGS sequence"/>
</dbReference>
<evidence type="ECO:0000313" key="3">
    <source>
        <dbReference type="EMBL" id="SEK10872.1"/>
    </source>
</evidence>
<feature type="transmembrane region" description="Helical" evidence="1">
    <location>
        <begin position="137"/>
        <end position="161"/>
    </location>
</feature>
<dbReference type="Proteomes" id="UP000183529">
    <property type="component" value="Unassembled WGS sequence"/>
</dbReference>
<sequence length="262" mass="27974">MQQMTFMECVKRAWGSAREAVTQMPGLVIGTFLIYAVLGWLAMAGRPVPGEGDDPSTGLILAANIATILNALVYLWFTLKIFRFVLLGEQATPIMPGGAMPLLRMLGYGLVLVIGGALAMALFWLVLRPHHAGGTLFLSLVVVTLWMCVAVRLCLLSPALAIGGRLAFGAAWRDSRGHFWSLAGVAFMAALPVLVCGTIVMVGLVFAGITPERVQTPAGLAVLALGQSAANIAFVLVTTTALAWLHRRYAKELDPRQSPGNF</sequence>
<proteinExistence type="predicted"/>
<feature type="transmembrane region" description="Helical" evidence="1">
    <location>
        <begin position="55"/>
        <end position="77"/>
    </location>
</feature>
<feature type="transmembrane region" description="Helical" evidence="1">
    <location>
        <begin position="21"/>
        <end position="43"/>
    </location>
</feature>
<keyword evidence="1" id="KW-0812">Transmembrane</keyword>
<comment type="caution">
    <text evidence="3">The sequence shown here is derived from an EMBL/GenBank/DDBJ whole genome shotgun (WGS) entry which is preliminary data.</text>
</comment>
<evidence type="ECO:0000256" key="1">
    <source>
        <dbReference type="SAM" id="Phobius"/>
    </source>
</evidence>
<evidence type="ECO:0000313" key="4">
    <source>
        <dbReference type="Proteomes" id="UP000183529"/>
    </source>
</evidence>
<evidence type="ECO:0000313" key="5">
    <source>
        <dbReference type="Proteomes" id="UP000247515"/>
    </source>
</evidence>
<gene>
    <name evidence="2" type="ORF">C7400_116115</name>
    <name evidence="3" type="ORF">SAMN05216550_119118</name>
</gene>
<dbReference type="RefSeq" id="WP_074986694.1">
    <property type="nucleotide sequence ID" value="NZ_CADFGN010000017.1"/>
</dbReference>
<feature type="transmembrane region" description="Helical" evidence="1">
    <location>
        <begin position="221"/>
        <end position="245"/>
    </location>
</feature>
<name>A0AAQ1GLY9_9BURK</name>
<evidence type="ECO:0000313" key="2">
    <source>
        <dbReference type="EMBL" id="PXX12767.1"/>
    </source>
</evidence>
<feature type="transmembrane region" description="Helical" evidence="1">
    <location>
        <begin position="105"/>
        <end position="125"/>
    </location>
</feature>
<keyword evidence="1" id="KW-0472">Membrane</keyword>
<reference evidence="2 5" key="2">
    <citation type="submission" date="2018-05" db="EMBL/GenBank/DDBJ databases">
        <title>Genomic Encyclopedia of Type Strains, Phase IV (KMG-V): Genome sequencing to study the core and pangenomes of soil and plant-associated prokaryotes.</title>
        <authorList>
            <person name="Whitman W."/>
        </authorList>
    </citation>
    <scope>NUCLEOTIDE SEQUENCE [LARGE SCALE GENOMIC DNA]</scope>
    <source>
        <strain evidence="2 5">SIr-6563</strain>
    </source>
</reference>
<feature type="transmembrane region" description="Helical" evidence="1">
    <location>
        <begin position="182"/>
        <end position="209"/>
    </location>
</feature>
<dbReference type="EMBL" id="QJJV01000016">
    <property type="protein sequence ID" value="PXX12767.1"/>
    <property type="molecule type" value="Genomic_DNA"/>
</dbReference>